<organism evidence="2 3">
    <name type="scientific">Portunus trituberculatus</name>
    <name type="common">Swimming crab</name>
    <name type="synonym">Neptunus trituberculatus</name>
    <dbReference type="NCBI Taxonomy" id="210409"/>
    <lineage>
        <taxon>Eukaryota</taxon>
        <taxon>Metazoa</taxon>
        <taxon>Ecdysozoa</taxon>
        <taxon>Arthropoda</taxon>
        <taxon>Crustacea</taxon>
        <taxon>Multicrustacea</taxon>
        <taxon>Malacostraca</taxon>
        <taxon>Eumalacostraca</taxon>
        <taxon>Eucarida</taxon>
        <taxon>Decapoda</taxon>
        <taxon>Pleocyemata</taxon>
        <taxon>Brachyura</taxon>
        <taxon>Eubrachyura</taxon>
        <taxon>Portunoidea</taxon>
        <taxon>Portunidae</taxon>
        <taxon>Portuninae</taxon>
        <taxon>Portunus</taxon>
    </lineage>
</organism>
<evidence type="ECO:0000313" key="2">
    <source>
        <dbReference type="EMBL" id="MPC70312.1"/>
    </source>
</evidence>
<dbReference type="AlphaFoldDB" id="A0A5B7HGG2"/>
<feature type="compositionally biased region" description="Polar residues" evidence="1">
    <location>
        <begin position="38"/>
        <end position="49"/>
    </location>
</feature>
<feature type="region of interest" description="Disordered" evidence="1">
    <location>
        <begin position="1"/>
        <end position="60"/>
    </location>
</feature>
<evidence type="ECO:0000256" key="1">
    <source>
        <dbReference type="SAM" id="MobiDB-lite"/>
    </source>
</evidence>
<sequence length="116" mass="12235">MTACRSASAGCYPGLPSLPSTASPRVAAPSHTGIVKGSPQTLRTESSMTGRPGPRRLCLEPRTRDPQLVNRFRGCSGRTLFIVQLDEASINILGVGGRAGVQACKRTQEQYPGPGL</sequence>
<dbReference type="Proteomes" id="UP000324222">
    <property type="component" value="Unassembled WGS sequence"/>
</dbReference>
<evidence type="ECO:0000313" key="3">
    <source>
        <dbReference type="Proteomes" id="UP000324222"/>
    </source>
</evidence>
<gene>
    <name evidence="2" type="ORF">E2C01_064556</name>
</gene>
<reference evidence="2 3" key="1">
    <citation type="submission" date="2019-05" db="EMBL/GenBank/DDBJ databases">
        <title>Another draft genome of Portunus trituberculatus and its Hox gene families provides insights of decapod evolution.</title>
        <authorList>
            <person name="Jeong J.-H."/>
            <person name="Song I."/>
            <person name="Kim S."/>
            <person name="Choi T."/>
            <person name="Kim D."/>
            <person name="Ryu S."/>
            <person name="Kim W."/>
        </authorList>
    </citation>
    <scope>NUCLEOTIDE SEQUENCE [LARGE SCALE GENOMIC DNA]</scope>
    <source>
        <tissue evidence="2">Muscle</tissue>
    </source>
</reference>
<dbReference type="EMBL" id="VSRR010030908">
    <property type="protein sequence ID" value="MPC70312.1"/>
    <property type="molecule type" value="Genomic_DNA"/>
</dbReference>
<comment type="caution">
    <text evidence="2">The sequence shown here is derived from an EMBL/GenBank/DDBJ whole genome shotgun (WGS) entry which is preliminary data.</text>
</comment>
<accession>A0A5B7HGG2</accession>
<keyword evidence="3" id="KW-1185">Reference proteome</keyword>
<name>A0A5B7HGG2_PORTR</name>
<proteinExistence type="predicted"/>
<protein>
    <submittedName>
        <fullName evidence="2">Uncharacterized protein</fullName>
    </submittedName>
</protein>